<evidence type="ECO:0000259" key="1">
    <source>
        <dbReference type="Pfam" id="PF10069"/>
    </source>
</evidence>
<name>A0AAV3T3V7_9EURY</name>
<keyword evidence="3" id="KW-1185">Reference proteome</keyword>
<comment type="caution">
    <text evidence="2">The sequence shown here is derived from an EMBL/GenBank/DDBJ whole genome shotgun (WGS) entry which is preliminary data.</text>
</comment>
<proteinExistence type="predicted"/>
<dbReference type="PIRSF" id="PIRSF030471">
    <property type="entry name" value="STR_Vng0742h_prd"/>
    <property type="match status" value="1"/>
</dbReference>
<organism evidence="2 3">
    <name type="scientific">Salarchaeum japonicum</name>
    <dbReference type="NCBI Taxonomy" id="555573"/>
    <lineage>
        <taxon>Archaea</taxon>
        <taxon>Methanobacteriati</taxon>
        <taxon>Methanobacteriota</taxon>
        <taxon>Stenosarchaea group</taxon>
        <taxon>Halobacteria</taxon>
        <taxon>Halobacteriales</taxon>
        <taxon>Halobacteriaceae</taxon>
    </lineage>
</organism>
<reference evidence="2 3" key="1">
    <citation type="journal article" date="2019" name="Int. J. Syst. Evol. Microbiol.">
        <title>The Global Catalogue of Microorganisms (GCM) 10K type strain sequencing project: providing services to taxonomists for standard genome sequencing and annotation.</title>
        <authorList>
            <consortium name="The Broad Institute Genomics Platform"/>
            <consortium name="The Broad Institute Genome Sequencing Center for Infectious Disease"/>
            <person name="Wu L."/>
            <person name="Ma J."/>
        </authorList>
    </citation>
    <scope>NUCLEOTIDE SEQUENCE [LARGE SCALE GENOMIC DNA]</scope>
    <source>
        <strain evidence="2 3">JCM 16327</strain>
    </source>
</reference>
<sequence>MFVGQEVTVQERTLEDANEDVVYLLDEGDVVAKSPLGAVQDSILVVNSDLYKTGTRKPEDVELPAVIDGLANTPFRLRGHPTSDKEKLLLITVSRYIERLALETDGGTHRASFQRLSRINDEQGTRAVYERLADTDTETHVYGMPDWTPPPEFDVTMHGGWNEDFRTSWFVVHVPADSSRPHAALVAIEVESGTWDGLWTYDTDTVQQLNRYIEREL</sequence>
<protein>
    <recommendedName>
        <fullName evidence="1">DICT domain-containing protein</fullName>
    </recommendedName>
</protein>
<gene>
    <name evidence="2" type="ORF">GCM10009019_21650</name>
</gene>
<evidence type="ECO:0000313" key="2">
    <source>
        <dbReference type="EMBL" id="GAA0657212.1"/>
    </source>
</evidence>
<dbReference type="AlphaFoldDB" id="A0AAV3T3V7"/>
<feature type="domain" description="DICT" evidence="1">
    <location>
        <begin position="81"/>
        <end position="176"/>
    </location>
</feature>
<dbReference type="InterPro" id="IPR019278">
    <property type="entry name" value="DICT_dom"/>
</dbReference>
<accession>A0AAV3T3V7</accession>
<dbReference type="Pfam" id="PF10069">
    <property type="entry name" value="DICT"/>
    <property type="match status" value="1"/>
</dbReference>
<evidence type="ECO:0000313" key="3">
    <source>
        <dbReference type="Proteomes" id="UP001500194"/>
    </source>
</evidence>
<dbReference type="Proteomes" id="UP001500194">
    <property type="component" value="Unassembled WGS sequence"/>
</dbReference>
<dbReference type="InterPro" id="IPR016954">
    <property type="entry name" value="Uncharacterised_Vng0742h"/>
</dbReference>
<dbReference type="EMBL" id="BAAADU010000002">
    <property type="protein sequence ID" value="GAA0657212.1"/>
    <property type="molecule type" value="Genomic_DNA"/>
</dbReference>